<keyword evidence="2" id="KW-1185">Reference proteome</keyword>
<name>A0A4D9ESE5_9SAUR</name>
<reference evidence="1 2" key="2">
    <citation type="submission" date="2019-04" db="EMBL/GenBank/DDBJ databases">
        <title>The genome sequence of big-headed turtle.</title>
        <authorList>
            <person name="Gong S."/>
        </authorList>
    </citation>
    <scope>NUCLEOTIDE SEQUENCE [LARGE SCALE GENOMIC DNA]</scope>
    <source>
        <strain evidence="1">DO16091913</strain>
        <tissue evidence="1">Muscle</tissue>
    </source>
</reference>
<dbReference type="EMBL" id="QXTE01000065">
    <property type="protein sequence ID" value="TFK08724.1"/>
    <property type="molecule type" value="Genomic_DNA"/>
</dbReference>
<reference evidence="1 2" key="1">
    <citation type="submission" date="2019-04" db="EMBL/GenBank/DDBJ databases">
        <title>Draft genome of the big-headed turtle Platysternon megacephalum.</title>
        <authorList>
            <person name="Gong S."/>
        </authorList>
    </citation>
    <scope>NUCLEOTIDE SEQUENCE [LARGE SCALE GENOMIC DNA]</scope>
    <source>
        <strain evidence="1">DO16091913</strain>
        <tissue evidence="1">Muscle</tissue>
    </source>
</reference>
<sequence length="189" mass="20796">MLVKKHSAALELAAATRRIVLFLSPMLLCAMNSRAQSGLRWFPQRARELPEPCYRVASLRVSCNRDQGHTQTLGHPSLAFAWLPLPPPSCASSPFLTSASLLVLKRLPSFPAAWQIIARSDGFQLQILLLPAQDFPAAGDWGEGEDFDSVAFYLIFPQLGRYNGMCSPHKAADTKELMMITSTLPAGQK</sequence>
<accession>A0A4D9ESE5</accession>
<gene>
    <name evidence="1" type="ORF">DR999_PMT08325</name>
</gene>
<evidence type="ECO:0000313" key="2">
    <source>
        <dbReference type="Proteomes" id="UP000297703"/>
    </source>
</evidence>
<dbReference type="AlphaFoldDB" id="A0A4D9ESE5"/>
<organism evidence="1 2">
    <name type="scientific">Platysternon megacephalum</name>
    <name type="common">big-headed turtle</name>
    <dbReference type="NCBI Taxonomy" id="55544"/>
    <lineage>
        <taxon>Eukaryota</taxon>
        <taxon>Metazoa</taxon>
        <taxon>Chordata</taxon>
        <taxon>Craniata</taxon>
        <taxon>Vertebrata</taxon>
        <taxon>Euteleostomi</taxon>
        <taxon>Archelosauria</taxon>
        <taxon>Testudinata</taxon>
        <taxon>Testudines</taxon>
        <taxon>Cryptodira</taxon>
        <taxon>Durocryptodira</taxon>
        <taxon>Testudinoidea</taxon>
        <taxon>Platysternidae</taxon>
        <taxon>Platysternon</taxon>
    </lineage>
</organism>
<comment type="caution">
    <text evidence="1">The sequence shown here is derived from an EMBL/GenBank/DDBJ whole genome shotgun (WGS) entry which is preliminary data.</text>
</comment>
<proteinExistence type="predicted"/>
<evidence type="ECO:0000313" key="1">
    <source>
        <dbReference type="EMBL" id="TFK08724.1"/>
    </source>
</evidence>
<protein>
    <submittedName>
        <fullName evidence="1">Uncharacterized protein</fullName>
    </submittedName>
</protein>
<dbReference type="Proteomes" id="UP000297703">
    <property type="component" value="Unassembled WGS sequence"/>
</dbReference>